<name>A0A8X6XW47_9ARAC</name>
<dbReference type="EMBL" id="BMAV01012168">
    <property type="protein sequence ID" value="GFY58586.1"/>
    <property type="molecule type" value="Genomic_DNA"/>
</dbReference>
<gene>
    <name evidence="1" type="ORF">TNIN_253311</name>
</gene>
<protein>
    <submittedName>
        <fullName evidence="1">Uncharacterized protein</fullName>
    </submittedName>
</protein>
<organism evidence="1 2">
    <name type="scientific">Trichonephila inaurata madagascariensis</name>
    <dbReference type="NCBI Taxonomy" id="2747483"/>
    <lineage>
        <taxon>Eukaryota</taxon>
        <taxon>Metazoa</taxon>
        <taxon>Ecdysozoa</taxon>
        <taxon>Arthropoda</taxon>
        <taxon>Chelicerata</taxon>
        <taxon>Arachnida</taxon>
        <taxon>Araneae</taxon>
        <taxon>Araneomorphae</taxon>
        <taxon>Entelegynae</taxon>
        <taxon>Araneoidea</taxon>
        <taxon>Nephilidae</taxon>
        <taxon>Trichonephila</taxon>
        <taxon>Trichonephila inaurata</taxon>
    </lineage>
</organism>
<accession>A0A8X6XW47</accession>
<proteinExistence type="predicted"/>
<evidence type="ECO:0000313" key="2">
    <source>
        <dbReference type="Proteomes" id="UP000886998"/>
    </source>
</evidence>
<dbReference type="Proteomes" id="UP000886998">
    <property type="component" value="Unassembled WGS sequence"/>
</dbReference>
<comment type="caution">
    <text evidence="1">The sequence shown here is derived from an EMBL/GenBank/DDBJ whole genome shotgun (WGS) entry which is preliminary data.</text>
</comment>
<dbReference type="AlphaFoldDB" id="A0A8X6XW47"/>
<keyword evidence="2" id="KW-1185">Reference proteome</keyword>
<reference evidence="1" key="1">
    <citation type="submission" date="2020-08" db="EMBL/GenBank/DDBJ databases">
        <title>Multicomponent nature underlies the extraordinary mechanical properties of spider dragline silk.</title>
        <authorList>
            <person name="Kono N."/>
            <person name="Nakamura H."/>
            <person name="Mori M."/>
            <person name="Yoshida Y."/>
            <person name="Ohtoshi R."/>
            <person name="Malay A.D."/>
            <person name="Moran D.A.P."/>
            <person name="Tomita M."/>
            <person name="Numata K."/>
            <person name="Arakawa K."/>
        </authorList>
    </citation>
    <scope>NUCLEOTIDE SEQUENCE</scope>
</reference>
<sequence length="98" mass="11084">MFLIDAEPLGGIVGVRQRRRKFAALHISSAFERCFPLEASELWSQNNIRKVQRKDALKYCGYLLFWFCALASKRFPGCFSGGGNENGNEFPFTCIVGE</sequence>
<evidence type="ECO:0000313" key="1">
    <source>
        <dbReference type="EMBL" id="GFY58586.1"/>
    </source>
</evidence>